<dbReference type="Proteomes" id="UP000054558">
    <property type="component" value="Unassembled WGS sequence"/>
</dbReference>
<evidence type="ECO:0000313" key="1">
    <source>
        <dbReference type="EMBL" id="GAQ83356.1"/>
    </source>
</evidence>
<keyword evidence="2" id="KW-1185">Reference proteome</keyword>
<accession>A0A1Y1I3N8</accession>
<protein>
    <submittedName>
        <fullName evidence="1">Uncharacterized protein</fullName>
    </submittedName>
</protein>
<dbReference type="AlphaFoldDB" id="A0A1Y1I3N8"/>
<sequence>MMAPFQCAAVIQAEDLGESRLEEYTKAFKCAQQRFQEQIKSEERLEEPFHTGIYMTVDEFRRWQTPISPTHENVVWLHQGEVLILGS</sequence>
<gene>
    <name evidence="1" type="ORF">KFL_001450090</name>
</gene>
<proteinExistence type="predicted"/>
<reference evidence="1 2" key="1">
    <citation type="journal article" date="2014" name="Nat. Commun.">
        <title>Klebsormidium flaccidum genome reveals primary factors for plant terrestrial adaptation.</title>
        <authorList>
            <person name="Hori K."/>
            <person name="Maruyama F."/>
            <person name="Fujisawa T."/>
            <person name="Togashi T."/>
            <person name="Yamamoto N."/>
            <person name="Seo M."/>
            <person name="Sato S."/>
            <person name="Yamada T."/>
            <person name="Mori H."/>
            <person name="Tajima N."/>
            <person name="Moriyama T."/>
            <person name="Ikeuchi M."/>
            <person name="Watanabe M."/>
            <person name="Wada H."/>
            <person name="Kobayashi K."/>
            <person name="Saito M."/>
            <person name="Masuda T."/>
            <person name="Sasaki-Sekimoto Y."/>
            <person name="Mashiguchi K."/>
            <person name="Awai K."/>
            <person name="Shimojima M."/>
            <person name="Masuda S."/>
            <person name="Iwai M."/>
            <person name="Nobusawa T."/>
            <person name="Narise T."/>
            <person name="Kondo S."/>
            <person name="Saito H."/>
            <person name="Sato R."/>
            <person name="Murakawa M."/>
            <person name="Ihara Y."/>
            <person name="Oshima-Yamada Y."/>
            <person name="Ohtaka K."/>
            <person name="Satoh M."/>
            <person name="Sonobe K."/>
            <person name="Ishii M."/>
            <person name="Ohtani R."/>
            <person name="Kanamori-Sato M."/>
            <person name="Honoki R."/>
            <person name="Miyazaki D."/>
            <person name="Mochizuki H."/>
            <person name="Umetsu J."/>
            <person name="Higashi K."/>
            <person name="Shibata D."/>
            <person name="Kamiya Y."/>
            <person name="Sato N."/>
            <person name="Nakamura Y."/>
            <person name="Tabata S."/>
            <person name="Ida S."/>
            <person name="Kurokawa K."/>
            <person name="Ohta H."/>
        </authorList>
    </citation>
    <scope>NUCLEOTIDE SEQUENCE [LARGE SCALE GENOMIC DNA]</scope>
    <source>
        <strain evidence="1 2">NIES-2285</strain>
    </source>
</reference>
<dbReference type="EMBL" id="DF237094">
    <property type="protein sequence ID" value="GAQ83356.1"/>
    <property type="molecule type" value="Genomic_DNA"/>
</dbReference>
<organism evidence="1 2">
    <name type="scientific">Klebsormidium nitens</name>
    <name type="common">Green alga</name>
    <name type="synonym">Ulothrix nitens</name>
    <dbReference type="NCBI Taxonomy" id="105231"/>
    <lineage>
        <taxon>Eukaryota</taxon>
        <taxon>Viridiplantae</taxon>
        <taxon>Streptophyta</taxon>
        <taxon>Klebsormidiophyceae</taxon>
        <taxon>Klebsormidiales</taxon>
        <taxon>Klebsormidiaceae</taxon>
        <taxon>Klebsormidium</taxon>
    </lineage>
</organism>
<name>A0A1Y1I3N8_KLENI</name>
<evidence type="ECO:0000313" key="2">
    <source>
        <dbReference type="Proteomes" id="UP000054558"/>
    </source>
</evidence>